<dbReference type="AlphaFoldDB" id="A1SXA6"/>
<proteinExistence type="predicted"/>
<dbReference type="InterPro" id="IPR021388">
    <property type="entry name" value="DUF3024"/>
</dbReference>
<keyword evidence="2" id="KW-1185">Reference proteome</keyword>
<reference evidence="1 2" key="1">
    <citation type="submission" date="2007-01" db="EMBL/GenBank/DDBJ databases">
        <title>Complete sequence of Psychromonas ingrahamii 37.</title>
        <authorList>
            <consortium name="US DOE Joint Genome Institute"/>
            <person name="Copeland A."/>
            <person name="Lucas S."/>
            <person name="Lapidus A."/>
            <person name="Barry K."/>
            <person name="Detter J.C."/>
            <person name="Glavina del Rio T."/>
            <person name="Hammon N."/>
            <person name="Israni S."/>
            <person name="Dalin E."/>
            <person name="Tice H."/>
            <person name="Pitluck S."/>
            <person name="Thompson L.S."/>
            <person name="Brettin T."/>
            <person name="Bruce D."/>
            <person name="Han C."/>
            <person name="Tapia R."/>
            <person name="Schmutz J."/>
            <person name="Larimer F."/>
            <person name="Land M."/>
            <person name="Hauser L."/>
            <person name="Kyrpides N."/>
            <person name="Ivanova N."/>
            <person name="Staley J."/>
            <person name="Richardson P."/>
        </authorList>
    </citation>
    <scope>NUCLEOTIDE SEQUENCE [LARGE SCALE GENOMIC DNA]</scope>
    <source>
        <strain evidence="1 2">37</strain>
    </source>
</reference>
<sequence>MMAFTETERKKYEHLVANLIESRRRQATENGFDLSYIFDNQSIELFEIHPSTHNEQGFFHSSVAKITFIRTTHIWKISWMRGSLKWQVYRINSKVNKLSEALFIVNEDQDGCFWKLSSAT</sequence>
<gene>
    <name evidence="1" type="ordered locus">Ping_2384</name>
</gene>
<dbReference type="RefSeq" id="WP_011770681.1">
    <property type="nucleotide sequence ID" value="NC_008709.1"/>
</dbReference>
<name>A1SXA6_PSYIN</name>
<dbReference type="Pfam" id="PF11225">
    <property type="entry name" value="DUF3024"/>
    <property type="match status" value="1"/>
</dbReference>
<dbReference type="KEGG" id="pin:Ping_2384"/>
<dbReference type="HOGENOM" id="CLU_161337_1_0_6"/>
<protein>
    <recommendedName>
        <fullName evidence="3">DUF3024 domain-containing protein</fullName>
    </recommendedName>
</protein>
<evidence type="ECO:0000313" key="1">
    <source>
        <dbReference type="EMBL" id="ABM04121.1"/>
    </source>
</evidence>
<organism evidence="1 2">
    <name type="scientific">Psychromonas ingrahamii (strain DSM 17664 / CCUG 51855 / 37)</name>
    <dbReference type="NCBI Taxonomy" id="357804"/>
    <lineage>
        <taxon>Bacteria</taxon>
        <taxon>Pseudomonadati</taxon>
        <taxon>Pseudomonadota</taxon>
        <taxon>Gammaproteobacteria</taxon>
        <taxon>Alteromonadales</taxon>
        <taxon>Psychromonadaceae</taxon>
        <taxon>Psychromonas</taxon>
    </lineage>
</organism>
<dbReference type="Proteomes" id="UP000000639">
    <property type="component" value="Chromosome"/>
</dbReference>
<accession>A1SXA6</accession>
<dbReference type="EMBL" id="CP000510">
    <property type="protein sequence ID" value="ABM04121.1"/>
    <property type="molecule type" value="Genomic_DNA"/>
</dbReference>
<evidence type="ECO:0008006" key="3">
    <source>
        <dbReference type="Google" id="ProtNLM"/>
    </source>
</evidence>
<evidence type="ECO:0000313" key="2">
    <source>
        <dbReference type="Proteomes" id="UP000000639"/>
    </source>
</evidence>